<protein>
    <submittedName>
        <fullName evidence="1">DUF3297 family protein</fullName>
    </submittedName>
</protein>
<keyword evidence="2" id="KW-1185">Reference proteome</keyword>
<dbReference type="AlphaFoldDB" id="A0A9X1YEA3"/>
<accession>A0A9X1YEA3</accession>
<gene>
    <name evidence="1" type="ORF">LPC04_02870</name>
</gene>
<sequence>MTDATPATTLPALPDRLSVDPRSPHHVAAIFEHDVGIRFNGKERFDVEEYCISEGWIRVPVGKTVDRKGRPLTVKIKGTVEAFLKPAPAAPAA</sequence>
<dbReference type="Pfam" id="PF11730">
    <property type="entry name" value="DUF3297"/>
    <property type="match status" value="1"/>
</dbReference>
<dbReference type="EMBL" id="JAJLJH010000001">
    <property type="protein sequence ID" value="MCK9684644.1"/>
    <property type="molecule type" value="Genomic_DNA"/>
</dbReference>
<dbReference type="RefSeq" id="WP_275680671.1">
    <property type="nucleotide sequence ID" value="NZ_JAJLJH010000001.1"/>
</dbReference>
<organism evidence="1 2">
    <name type="scientific">Scleromatobacter humisilvae</name>
    <dbReference type="NCBI Taxonomy" id="2897159"/>
    <lineage>
        <taxon>Bacteria</taxon>
        <taxon>Pseudomonadati</taxon>
        <taxon>Pseudomonadota</taxon>
        <taxon>Betaproteobacteria</taxon>
        <taxon>Burkholderiales</taxon>
        <taxon>Sphaerotilaceae</taxon>
        <taxon>Scleromatobacter</taxon>
    </lineage>
</organism>
<evidence type="ECO:0000313" key="2">
    <source>
        <dbReference type="Proteomes" id="UP001139353"/>
    </source>
</evidence>
<dbReference type="Proteomes" id="UP001139353">
    <property type="component" value="Unassembled WGS sequence"/>
</dbReference>
<proteinExistence type="predicted"/>
<evidence type="ECO:0000313" key="1">
    <source>
        <dbReference type="EMBL" id="MCK9684644.1"/>
    </source>
</evidence>
<comment type="caution">
    <text evidence="1">The sequence shown here is derived from an EMBL/GenBank/DDBJ whole genome shotgun (WGS) entry which is preliminary data.</text>
</comment>
<reference evidence="1" key="1">
    <citation type="submission" date="2021-11" db="EMBL/GenBank/DDBJ databases">
        <title>BS-T2-15 a new species belonging to the Comamonadaceae family isolated from the soil of a French oak forest.</title>
        <authorList>
            <person name="Mieszkin S."/>
            <person name="Alain K."/>
        </authorList>
    </citation>
    <scope>NUCLEOTIDE SEQUENCE</scope>
    <source>
        <strain evidence="1">BS-T2-15</strain>
    </source>
</reference>
<name>A0A9X1YEA3_9BURK</name>
<dbReference type="InterPro" id="IPR021724">
    <property type="entry name" value="DUF3297"/>
</dbReference>